<dbReference type="GO" id="GO:0003723">
    <property type="term" value="F:RNA binding"/>
    <property type="evidence" value="ECO:0007669"/>
    <property type="project" value="TreeGrafter"/>
</dbReference>
<proteinExistence type="predicted"/>
<dbReference type="GO" id="GO:0006396">
    <property type="term" value="P:RNA processing"/>
    <property type="evidence" value="ECO:0007669"/>
    <property type="project" value="TreeGrafter"/>
</dbReference>
<feature type="domain" description="Fcf2 pre-rRNA processing C-terminal" evidence="4">
    <location>
        <begin position="148"/>
        <end position="238"/>
    </location>
</feature>
<accession>A0A5J5F3Q6</accession>
<keyword evidence="6" id="KW-1185">Reference proteome</keyword>
<feature type="compositionally biased region" description="Acidic residues" evidence="3">
    <location>
        <begin position="44"/>
        <end position="53"/>
    </location>
</feature>
<dbReference type="InParanoid" id="A0A5J5F3Q6"/>
<reference evidence="5 6" key="1">
    <citation type="submission" date="2019-09" db="EMBL/GenBank/DDBJ databases">
        <title>Draft genome of the ectomycorrhizal ascomycete Sphaerosporella brunnea.</title>
        <authorList>
            <consortium name="DOE Joint Genome Institute"/>
            <person name="Benucci G.M."/>
            <person name="Marozzi G."/>
            <person name="Antonielli L."/>
            <person name="Sanchez S."/>
            <person name="Marco P."/>
            <person name="Wang X."/>
            <person name="Falini L.B."/>
            <person name="Barry K."/>
            <person name="Haridas S."/>
            <person name="Lipzen A."/>
            <person name="Labutti K."/>
            <person name="Grigoriev I.V."/>
            <person name="Murat C."/>
            <person name="Martin F."/>
            <person name="Albertini E."/>
            <person name="Donnini D."/>
            <person name="Bonito G."/>
        </authorList>
    </citation>
    <scope>NUCLEOTIDE SEQUENCE [LARGE SCALE GENOMIC DNA]</scope>
    <source>
        <strain evidence="5 6">Sb_GMNB300</strain>
    </source>
</reference>
<keyword evidence="2" id="KW-0539">Nucleus</keyword>
<dbReference type="InterPro" id="IPR039883">
    <property type="entry name" value="Fcf2/DNTTIP2"/>
</dbReference>
<dbReference type="EMBL" id="VXIS01000041">
    <property type="protein sequence ID" value="KAA8910922.1"/>
    <property type="molecule type" value="Genomic_DNA"/>
</dbReference>
<dbReference type="OrthoDB" id="427886at2759"/>
<feature type="compositionally biased region" description="Polar residues" evidence="3">
    <location>
        <begin position="127"/>
        <end position="138"/>
    </location>
</feature>
<gene>
    <name evidence="5" type="ORF">FN846DRAFT_904691</name>
</gene>
<name>A0A5J5F3Q6_9PEZI</name>
<comment type="subcellular location">
    <subcellularLocation>
        <location evidence="1">Nucleus</location>
        <location evidence="1">Nucleolus</location>
    </subcellularLocation>
</comment>
<dbReference type="GO" id="GO:0005730">
    <property type="term" value="C:nucleolus"/>
    <property type="evidence" value="ECO:0007669"/>
    <property type="project" value="UniProtKB-SubCell"/>
</dbReference>
<dbReference type="PANTHER" id="PTHR21686:SF12">
    <property type="entry name" value="DEOXYNUCLEOTIDYLTRANSFERASE TERMINAL-INTERACTING PROTEIN 2"/>
    <property type="match status" value="1"/>
</dbReference>
<comment type="caution">
    <text evidence="5">The sequence shown here is derived from an EMBL/GenBank/DDBJ whole genome shotgun (WGS) entry which is preliminary data.</text>
</comment>
<evidence type="ECO:0000313" key="5">
    <source>
        <dbReference type="EMBL" id="KAA8910922.1"/>
    </source>
</evidence>
<dbReference type="AlphaFoldDB" id="A0A5J5F3Q6"/>
<protein>
    <submittedName>
        <fullName evidence="5">Fcf2 pre-rRNA processing-domain-containing protein</fullName>
    </submittedName>
</protein>
<evidence type="ECO:0000256" key="3">
    <source>
        <dbReference type="SAM" id="MobiDB-lite"/>
    </source>
</evidence>
<dbReference type="Proteomes" id="UP000326924">
    <property type="component" value="Unassembled WGS sequence"/>
</dbReference>
<sequence>MPSSSPASPLRSDNFDVDIPQPPRHPSETDTASASLVTVLNRSDDDDDDELSDETVARLLREAEERMRNTDSSSALLEITSNKSIASIKLPKLDPGASLPKPPIKTEGRVARIADRLLPESERALANSAQPVVAATTNKKSKKEPPPTAGSKWYDLPRTEMTDEFKRDFLLIKHRNVLDPHRHYRKDNSGIPQYSQVGTIIEGNTEFFNARINRRERKKTILEEVLADGSSKERFKRKYEEVQKSKRSGKKEFYKKLKAQRNKIAAKFGANKY</sequence>
<feature type="region of interest" description="Disordered" evidence="3">
    <location>
        <begin position="1"/>
        <end position="53"/>
    </location>
</feature>
<dbReference type="PANTHER" id="PTHR21686">
    <property type="entry name" value="DEOXYNUCLEOTIDYLTRANSFERASE TERMINAL-INTERACTING PROTEIN 2"/>
    <property type="match status" value="1"/>
</dbReference>
<organism evidence="5 6">
    <name type="scientific">Sphaerosporella brunnea</name>
    <dbReference type="NCBI Taxonomy" id="1250544"/>
    <lineage>
        <taxon>Eukaryota</taxon>
        <taxon>Fungi</taxon>
        <taxon>Dikarya</taxon>
        <taxon>Ascomycota</taxon>
        <taxon>Pezizomycotina</taxon>
        <taxon>Pezizomycetes</taxon>
        <taxon>Pezizales</taxon>
        <taxon>Pyronemataceae</taxon>
        <taxon>Sphaerosporella</taxon>
    </lineage>
</organism>
<evidence type="ECO:0000256" key="1">
    <source>
        <dbReference type="ARBA" id="ARBA00004604"/>
    </source>
</evidence>
<feature type="region of interest" description="Disordered" evidence="3">
    <location>
        <begin position="124"/>
        <end position="154"/>
    </location>
</feature>
<evidence type="ECO:0000256" key="2">
    <source>
        <dbReference type="ARBA" id="ARBA00023242"/>
    </source>
</evidence>
<evidence type="ECO:0000313" key="6">
    <source>
        <dbReference type="Proteomes" id="UP000326924"/>
    </source>
</evidence>
<feature type="compositionally biased region" description="Polar residues" evidence="3">
    <location>
        <begin position="29"/>
        <end position="41"/>
    </location>
</feature>
<dbReference type="InterPro" id="IPR014810">
    <property type="entry name" value="Fcf2_C"/>
</dbReference>
<dbReference type="Pfam" id="PF08698">
    <property type="entry name" value="Fcf2"/>
    <property type="match status" value="1"/>
</dbReference>
<evidence type="ECO:0000259" key="4">
    <source>
        <dbReference type="Pfam" id="PF08698"/>
    </source>
</evidence>